<feature type="domain" description="tRNA/rRNA methyltransferase SpoU type" evidence="5">
    <location>
        <begin position="4"/>
        <end position="149"/>
    </location>
</feature>
<dbReference type="Pfam" id="PF00588">
    <property type="entry name" value="SpoU_methylase"/>
    <property type="match status" value="1"/>
</dbReference>
<dbReference type="RefSeq" id="WP_022635924.1">
    <property type="nucleotide sequence ID" value="NZ_ASJR01000002.1"/>
</dbReference>
<dbReference type="Proteomes" id="UP000017148">
    <property type="component" value="Unassembled WGS sequence"/>
</dbReference>
<dbReference type="GO" id="GO:0002128">
    <property type="term" value="P:tRNA nucleoside ribose methylation"/>
    <property type="evidence" value="ECO:0007669"/>
    <property type="project" value="TreeGrafter"/>
</dbReference>
<dbReference type="InterPro" id="IPR001537">
    <property type="entry name" value="SpoU_MeTrfase"/>
</dbReference>
<dbReference type="InterPro" id="IPR004384">
    <property type="entry name" value="RNA_MeTrfase_TrmJ/LasT"/>
</dbReference>
<evidence type="ECO:0000313" key="7">
    <source>
        <dbReference type="Proteomes" id="UP000017148"/>
    </source>
</evidence>
<dbReference type="InterPro" id="IPR029028">
    <property type="entry name" value="Alpha/beta_knot_MTases"/>
</dbReference>
<dbReference type="GO" id="GO:0003723">
    <property type="term" value="F:RNA binding"/>
    <property type="evidence" value="ECO:0007669"/>
    <property type="project" value="InterPro"/>
</dbReference>
<comment type="similarity">
    <text evidence="1">Belongs to the class IV-like SAM-binding methyltransferase superfamily. RNA methyltransferase TrmH family.</text>
</comment>
<accession>U7DE61</accession>
<keyword evidence="7" id="KW-1185">Reference proteome</keyword>
<dbReference type="OrthoDB" id="9806346at2"/>
<dbReference type="GO" id="GO:0005829">
    <property type="term" value="C:cytosol"/>
    <property type="evidence" value="ECO:0007669"/>
    <property type="project" value="TreeGrafter"/>
</dbReference>
<dbReference type="CDD" id="cd18093">
    <property type="entry name" value="SpoU-like_TrmJ"/>
    <property type="match status" value="1"/>
</dbReference>
<organism evidence="6 7">
    <name type="scientific">Chitinivibrio alkaliphilus ACht1</name>
    <dbReference type="NCBI Taxonomy" id="1313304"/>
    <lineage>
        <taxon>Bacteria</taxon>
        <taxon>Pseudomonadati</taxon>
        <taxon>Fibrobacterota</taxon>
        <taxon>Chitinivibrionia</taxon>
        <taxon>Chitinivibrionales</taxon>
        <taxon>Chitinivibrionaceae</taxon>
        <taxon>Chitinivibrio</taxon>
    </lineage>
</organism>
<keyword evidence="4" id="KW-0949">S-adenosyl-L-methionine</keyword>
<gene>
    <name evidence="6" type="ORF">CALK_0381</name>
</gene>
<dbReference type="SUPFAM" id="SSF75217">
    <property type="entry name" value="alpha/beta knot"/>
    <property type="match status" value="1"/>
</dbReference>
<reference evidence="6 7" key="1">
    <citation type="journal article" date="2013" name="Environ. Microbiol.">
        <title>Genome analysis of Chitinivibrio alkaliphilus gen. nov., sp. nov., a novel extremely haloalkaliphilic anaerobic chitinolytic bacterium from the candidate phylum Termite Group 3.</title>
        <authorList>
            <person name="Sorokin D.Y."/>
            <person name="Gumerov V.M."/>
            <person name="Rakitin A.L."/>
            <person name="Beletsky A.V."/>
            <person name="Damste J.S."/>
            <person name="Muyzer G."/>
            <person name="Mardanov A.V."/>
            <person name="Ravin N.V."/>
        </authorList>
    </citation>
    <scope>NUCLEOTIDE SEQUENCE [LARGE SCALE GENOMIC DNA]</scope>
    <source>
        <strain evidence="6 7">ACht1</strain>
    </source>
</reference>
<keyword evidence="2 6" id="KW-0489">Methyltransferase</keyword>
<dbReference type="EMBL" id="ASJR01000002">
    <property type="protein sequence ID" value="ERP39211.1"/>
    <property type="molecule type" value="Genomic_DNA"/>
</dbReference>
<evidence type="ECO:0000256" key="3">
    <source>
        <dbReference type="ARBA" id="ARBA00022679"/>
    </source>
</evidence>
<evidence type="ECO:0000259" key="5">
    <source>
        <dbReference type="Pfam" id="PF00588"/>
    </source>
</evidence>
<dbReference type="InterPro" id="IPR029026">
    <property type="entry name" value="tRNA_m1G_MTases_N"/>
</dbReference>
<dbReference type="PANTHER" id="PTHR42786">
    <property type="entry name" value="TRNA/RRNA METHYLTRANSFERASE"/>
    <property type="match status" value="1"/>
</dbReference>
<dbReference type="eggNOG" id="COG0565">
    <property type="taxonomic scope" value="Bacteria"/>
</dbReference>
<dbReference type="STRING" id="1313304.CALK_0381"/>
<comment type="caution">
    <text evidence="6">The sequence shown here is derived from an EMBL/GenBank/DDBJ whole genome shotgun (WGS) entry which is preliminary data.</text>
</comment>
<sequence>MSYSIVLVEPENPKNIGFVARAMKCNACTDLRIVSPHGESIHSEAYITGVSARPILSSARVYKSLLDAVADCTTVIGFSRRTFKEGPRKRTLAELQKSLICRETSALVFGRESCGLTREEMLCCHLLCTIPSAPAMSYNLGQAAAIALYSLSYGAEQAEPVYASSTEPAPTHGEEESLFKFLAHAVPNDIFTKGQRADNMRRIIHKMGCTRDELHLFMGLLKSIGKDT</sequence>
<protein>
    <submittedName>
        <fullName evidence="6">SpoU rRNA methylase</fullName>
    </submittedName>
</protein>
<evidence type="ECO:0000256" key="4">
    <source>
        <dbReference type="ARBA" id="ARBA00022691"/>
    </source>
</evidence>
<proteinExistence type="inferred from homology"/>
<dbReference type="GO" id="GO:0008173">
    <property type="term" value="F:RNA methyltransferase activity"/>
    <property type="evidence" value="ECO:0007669"/>
    <property type="project" value="InterPro"/>
</dbReference>
<name>U7DE61_9BACT</name>
<evidence type="ECO:0000256" key="1">
    <source>
        <dbReference type="ARBA" id="ARBA00007228"/>
    </source>
</evidence>
<dbReference type="PIRSF" id="PIRSF004808">
    <property type="entry name" value="LasT"/>
    <property type="match status" value="1"/>
</dbReference>
<dbReference type="AlphaFoldDB" id="U7DE61"/>
<evidence type="ECO:0000256" key="2">
    <source>
        <dbReference type="ARBA" id="ARBA00022603"/>
    </source>
</evidence>
<keyword evidence="3" id="KW-0808">Transferase</keyword>
<dbReference type="PANTHER" id="PTHR42786:SF2">
    <property type="entry name" value="TRNA (CYTIDINE_URIDINE-2'-O-)-METHYLTRANSFERASE TRMJ"/>
    <property type="match status" value="1"/>
</dbReference>
<dbReference type="Gene3D" id="3.40.1280.10">
    <property type="match status" value="1"/>
</dbReference>
<evidence type="ECO:0000313" key="6">
    <source>
        <dbReference type="EMBL" id="ERP39211.1"/>
    </source>
</evidence>